<evidence type="ECO:0008006" key="4">
    <source>
        <dbReference type="Google" id="ProtNLM"/>
    </source>
</evidence>
<proteinExistence type="predicted"/>
<accession>A0ABR1UR48</accession>
<dbReference type="EMBL" id="JAQQWM010000006">
    <property type="protein sequence ID" value="KAK8060546.1"/>
    <property type="molecule type" value="Genomic_DNA"/>
</dbReference>
<evidence type="ECO:0000313" key="3">
    <source>
        <dbReference type="Proteomes" id="UP001446871"/>
    </source>
</evidence>
<name>A0ABR1UR48_9PEZI</name>
<evidence type="ECO:0000256" key="1">
    <source>
        <dbReference type="SAM" id="MobiDB-lite"/>
    </source>
</evidence>
<reference evidence="2 3" key="1">
    <citation type="submission" date="2023-01" db="EMBL/GenBank/DDBJ databases">
        <title>Analysis of 21 Apiospora genomes using comparative genomics revels a genus with tremendous synthesis potential of carbohydrate active enzymes and secondary metabolites.</title>
        <authorList>
            <person name="Sorensen T."/>
        </authorList>
    </citation>
    <scope>NUCLEOTIDE SEQUENCE [LARGE SCALE GENOMIC DNA]</scope>
    <source>
        <strain evidence="2 3">CBS 83171</strain>
    </source>
</reference>
<keyword evidence="3" id="KW-1185">Reference proteome</keyword>
<feature type="region of interest" description="Disordered" evidence="1">
    <location>
        <begin position="179"/>
        <end position="203"/>
    </location>
</feature>
<protein>
    <recommendedName>
        <fullName evidence="4">Stc1 domain-containing protein</fullName>
    </recommendedName>
</protein>
<evidence type="ECO:0000313" key="2">
    <source>
        <dbReference type="EMBL" id="KAK8060546.1"/>
    </source>
</evidence>
<feature type="compositionally biased region" description="Basic and acidic residues" evidence="1">
    <location>
        <begin position="187"/>
        <end position="203"/>
    </location>
</feature>
<gene>
    <name evidence="2" type="ORF">PG996_010476</name>
</gene>
<organism evidence="2 3">
    <name type="scientific">Apiospora saccharicola</name>
    <dbReference type="NCBI Taxonomy" id="335842"/>
    <lineage>
        <taxon>Eukaryota</taxon>
        <taxon>Fungi</taxon>
        <taxon>Dikarya</taxon>
        <taxon>Ascomycota</taxon>
        <taxon>Pezizomycotina</taxon>
        <taxon>Sordariomycetes</taxon>
        <taxon>Xylariomycetidae</taxon>
        <taxon>Amphisphaeriales</taxon>
        <taxon>Apiosporaceae</taxon>
        <taxon>Apiospora</taxon>
    </lineage>
</organism>
<sequence length="229" mass="25915">MGRNQSRDACKIAAIDRHQKKWRGAAKGRWNSTPASRKEQGLCTKCGSAPPRDGRVTCESCTATRMSHYWHSGEKTRVQVRRQEAIAQGLCAACKREPSRPGRTECEKCAESAKLRYQNSRARKRVNGKLHARHSAPDSEGICTRCRKAPALMEREYCYRCNEYFIALRRLKRARHVKSASQGYNQEHGEDESKQEEPDNNKHEISDAVSEGIDCMAIDDRMAIGSIFG</sequence>
<comment type="caution">
    <text evidence="2">The sequence shown here is derived from an EMBL/GenBank/DDBJ whole genome shotgun (WGS) entry which is preliminary data.</text>
</comment>
<dbReference type="Proteomes" id="UP001446871">
    <property type="component" value="Unassembled WGS sequence"/>
</dbReference>